<dbReference type="RefSeq" id="WP_370670941.1">
    <property type="nucleotide sequence ID" value="NZ_JARTHD010000010.1"/>
</dbReference>
<dbReference type="Proteomes" id="UP000031982">
    <property type="component" value="Unassembled WGS sequence"/>
</dbReference>
<dbReference type="PANTHER" id="PTHR11764">
    <property type="entry name" value="TERPENE CYCLASE/MUTASE FAMILY MEMBER"/>
    <property type="match status" value="1"/>
</dbReference>
<gene>
    <name evidence="7" type="ORF">SD77_3974</name>
</gene>
<dbReference type="PANTHER" id="PTHR11764:SF20">
    <property type="entry name" value="LANOSTEROL SYNTHASE"/>
    <property type="match status" value="1"/>
</dbReference>
<comment type="caution">
    <text evidence="7">The sequence shown here is derived from an EMBL/GenBank/DDBJ whole genome shotgun (WGS) entry which is preliminary data.</text>
</comment>
<evidence type="ECO:0000259" key="5">
    <source>
        <dbReference type="Pfam" id="PF13243"/>
    </source>
</evidence>
<feature type="domain" description="Squalene cyclase N-terminal" evidence="6">
    <location>
        <begin position="16"/>
        <end position="298"/>
    </location>
</feature>
<keyword evidence="8" id="KW-1185">Reference proteome</keyword>
<dbReference type="NCBIfam" id="TIGR01787">
    <property type="entry name" value="squalene_cyclas"/>
    <property type="match status" value="1"/>
</dbReference>
<reference evidence="7 8" key="1">
    <citation type="submission" date="2015-01" db="EMBL/GenBank/DDBJ databases">
        <title>Genome Assembly of Bacillus badius MTCC 1458.</title>
        <authorList>
            <person name="Verma A."/>
            <person name="Khatri I."/>
            <person name="Mual P."/>
            <person name="Subramanian S."/>
            <person name="Krishnamurthi S."/>
        </authorList>
    </citation>
    <scope>NUCLEOTIDE SEQUENCE [LARGE SCALE GENOMIC DNA]</scope>
    <source>
        <strain evidence="7 8">MTCC 1458</strain>
    </source>
</reference>
<dbReference type="InterPro" id="IPR018333">
    <property type="entry name" value="Squalene_cyclase"/>
</dbReference>
<evidence type="ECO:0000259" key="6">
    <source>
        <dbReference type="Pfam" id="PF13249"/>
    </source>
</evidence>
<dbReference type="SUPFAM" id="SSF48239">
    <property type="entry name" value="Terpenoid cyclases/Protein prenyltransferases"/>
    <property type="match status" value="2"/>
</dbReference>
<evidence type="ECO:0000256" key="2">
    <source>
        <dbReference type="ARBA" id="ARBA00009755"/>
    </source>
</evidence>
<dbReference type="EMBL" id="JXLP01000009">
    <property type="protein sequence ID" value="KIL78294.1"/>
    <property type="molecule type" value="Genomic_DNA"/>
</dbReference>
<dbReference type="InterPro" id="IPR032697">
    <property type="entry name" value="SQ_cyclase_N"/>
</dbReference>
<evidence type="ECO:0000313" key="8">
    <source>
        <dbReference type="Proteomes" id="UP000031982"/>
    </source>
</evidence>
<dbReference type="InterPro" id="IPR006400">
    <property type="entry name" value="Hopene-cyclase"/>
</dbReference>
<dbReference type="NCBIfam" id="TIGR01507">
    <property type="entry name" value="hopene_cyclase"/>
    <property type="match status" value="1"/>
</dbReference>
<protein>
    <submittedName>
        <fullName evidence="7">Squalene--hopene cyclase</fullName>
    </submittedName>
</protein>
<keyword evidence="3" id="KW-0677">Repeat</keyword>
<name>A0ABR5AUH3_BACBA</name>
<dbReference type="Pfam" id="PF13243">
    <property type="entry name" value="SQHop_cyclase_C"/>
    <property type="match status" value="1"/>
</dbReference>
<dbReference type="SFLD" id="SFLDG01016">
    <property type="entry name" value="Prenyltransferase_Like_2"/>
    <property type="match status" value="1"/>
</dbReference>
<evidence type="ECO:0000256" key="3">
    <source>
        <dbReference type="ARBA" id="ARBA00022737"/>
    </source>
</evidence>
<dbReference type="Pfam" id="PF13249">
    <property type="entry name" value="SQHop_cyclase_N"/>
    <property type="match status" value="1"/>
</dbReference>
<evidence type="ECO:0000256" key="1">
    <source>
        <dbReference type="ARBA" id="ARBA00004999"/>
    </source>
</evidence>
<comment type="similarity">
    <text evidence="2">Belongs to the terpene cyclase/mutase family.</text>
</comment>
<comment type="pathway">
    <text evidence="1">Secondary metabolite biosynthesis; hopanoid biosynthesis.</text>
</comment>
<accession>A0ABR5AUH3</accession>
<sequence>MERIGNMKHQVYKEINSIANQFVQDQAEDGAWHYPFETGIASDCSMIILLRTLEMNDEEELIKELVERIVGKQQEDGSWKLFHDQDKGNLTSTVEAYYALLYSGYRNPKDPEIQAARRFIMVNGGATEVHMFLKILLALTGQCAWPHFPVNIEVLLLPDSFPINLFDLSVYGRANLIPFLILANTNFRRRTPKSPDLSDLFLKRKVHFFTEEQEEDARSVIKLIKQGIKALKYHGNLRELTLYRAEKYMLNRIEPDGTFLNYFSSTTLMIYALLARGYSNTHPVITRAVQGLKAMTCRINGELHCQYTTASIWNTTLINYALQEAGIPYSSNMIQKANHYILSRQHLKYGDWVIHEPNLLPGGWGFADMNTIHPDIDDTTTALRAIRSLAIEQVDCRQAWDRGVNWLISMQNNDGGWAAFEKNVDKKVLNLLPLEGGKDLLIDPSTVDLTGRTLEFFGNYTHLDDHHPMVKRGIRWLLRHQNADGSWVGRWGVYIYGTWAAVTGMIAVGVSRNHPAIQKALAWLRKIQNPDGGWGESCKSDIKNCYVPLGESTRTHTAWALDTLISAATGVTPEIENGAAFLTDKKEKKWTAAYPKGRGMAGSFYINYHCYEYVFPLLSLAHFQKLAGGQLLTDWSQKNVT</sequence>
<organism evidence="7 8">
    <name type="scientific">Bacillus badius</name>
    <dbReference type="NCBI Taxonomy" id="1455"/>
    <lineage>
        <taxon>Bacteria</taxon>
        <taxon>Bacillati</taxon>
        <taxon>Bacillota</taxon>
        <taxon>Bacilli</taxon>
        <taxon>Bacillales</taxon>
        <taxon>Bacillaceae</taxon>
        <taxon>Pseudobacillus</taxon>
    </lineage>
</organism>
<feature type="domain" description="Squalene cyclase C-terminal" evidence="5">
    <location>
        <begin position="311"/>
        <end position="624"/>
    </location>
</feature>
<dbReference type="InterPro" id="IPR008930">
    <property type="entry name" value="Terpenoid_cyclase/PrenylTrfase"/>
</dbReference>
<proteinExistence type="inferred from homology"/>
<dbReference type="Gene3D" id="1.50.10.20">
    <property type="match status" value="2"/>
</dbReference>
<evidence type="ECO:0000256" key="4">
    <source>
        <dbReference type="ARBA" id="ARBA00023235"/>
    </source>
</evidence>
<dbReference type="InterPro" id="IPR032696">
    <property type="entry name" value="SQ_cyclase_C"/>
</dbReference>
<keyword evidence="4" id="KW-0413">Isomerase</keyword>
<evidence type="ECO:0000313" key="7">
    <source>
        <dbReference type="EMBL" id="KIL78294.1"/>
    </source>
</evidence>